<dbReference type="Proteomes" id="UP000462931">
    <property type="component" value="Unassembled WGS sequence"/>
</dbReference>
<protein>
    <submittedName>
        <fullName evidence="1">Uncharacterized protein</fullName>
    </submittedName>
</protein>
<accession>A0A7K0FQ67</accession>
<proteinExistence type="predicted"/>
<organism evidence="1 2">
    <name type="scientific">Pedobacter puniceum</name>
    <dbReference type="NCBI Taxonomy" id="2666136"/>
    <lineage>
        <taxon>Bacteria</taxon>
        <taxon>Pseudomonadati</taxon>
        <taxon>Bacteroidota</taxon>
        <taxon>Sphingobacteriia</taxon>
        <taxon>Sphingobacteriales</taxon>
        <taxon>Sphingobacteriaceae</taxon>
        <taxon>Pedobacter</taxon>
    </lineage>
</organism>
<evidence type="ECO:0000313" key="1">
    <source>
        <dbReference type="EMBL" id="MRX48108.1"/>
    </source>
</evidence>
<sequence length="153" mass="17971">MNLLYALSFIFWSFFGVLNYTDELKTFYRKQIEELLKKYDADRLLGTKTFTLELNNNGFLRYKRILASNKTEYYSVRIEKVQKLNYYGNEKSGWLSVVCEPSSVIFQSYKDPAGDVDSMANEINFPLKGISEEELNSLNKSFDFLRENSKYIP</sequence>
<dbReference type="AlphaFoldDB" id="A0A7K0FQ67"/>
<name>A0A7K0FQ67_9SPHI</name>
<keyword evidence="2" id="KW-1185">Reference proteome</keyword>
<reference evidence="1 2" key="1">
    <citation type="submission" date="2019-11" db="EMBL/GenBank/DDBJ databases">
        <authorList>
            <person name="Cheng Q."/>
            <person name="Yang Z."/>
        </authorList>
    </citation>
    <scope>NUCLEOTIDE SEQUENCE [LARGE SCALE GENOMIC DNA]</scope>
    <source>
        <strain evidence="1 2">HX-22-1</strain>
    </source>
</reference>
<dbReference type="EMBL" id="WKJI01000003">
    <property type="protein sequence ID" value="MRX48108.1"/>
    <property type="molecule type" value="Genomic_DNA"/>
</dbReference>
<comment type="caution">
    <text evidence="1">The sequence shown here is derived from an EMBL/GenBank/DDBJ whole genome shotgun (WGS) entry which is preliminary data.</text>
</comment>
<dbReference type="RefSeq" id="WP_154288204.1">
    <property type="nucleotide sequence ID" value="NZ_WKJI01000003.1"/>
</dbReference>
<evidence type="ECO:0000313" key="2">
    <source>
        <dbReference type="Proteomes" id="UP000462931"/>
    </source>
</evidence>
<gene>
    <name evidence="1" type="ORF">GJJ64_12990</name>
</gene>